<organism evidence="2 3">
    <name type="scientific">Dyella flava</name>
    <dbReference type="NCBI Taxonomy" id="1920170"/>
    <lineage>
        <taxon>Bacteria</taxon>
        <taxon>Pseudomonadati</taxon>
        <taxon>Pseudomonadota</taxon>
        <taxon>Gammaproteobacteria</taxon>
        <taxon>Lysobacterales</taxon>
        <taxon>Rhodanobacteraceae</taxon>
        <taxon>Dyella</taxon>
    </lineage>
</organism>
<dbReference type="EMBL" id="JADIKE010000019">
    <property type="protein sequence ID" value="MBM7123973.1"/>
    <property type="molecule type" value="Genomic_DNA"/>
</dbReference>
<reference evidence="2" key="1">
    <citation type="submission" date="2020-10" db="EMBL/GenBank/DDBJ databases">
        <title>Phylogeny of dyella-like bacteria.</title>
        <authorList>
            <person name="Fu J."/>
        </authorList>
    </citation>
    <scope>NUCLEOTIDE SEQUENCE</scope>
    <source>
        <strain evidence="2">DHOC52</strain>
    </source>
</reference>
<evidence type="ECO:0000313" key="2">
    <source>
        <dbReference type="EMBL" id="MBM7123973.1"/>
    </source>
</evidence>
<name>A0ABS2JZR4_9GAMM</name>
<proteinExistence type="predicted"/>
<evidence type="ECO:0000256" key="1">
    <source>
        <dbReference type="SAM" id="MobiDB-lite"/>
    </source>
</evidence>
<sequence>MTTRSELASWSSPRTGESPPGRPAHIAVQISRLAAAIEGNPHRVEEWYRSVCIRELGGLTAQELVRQGKADLVIGFLWAVRRRERD</sequence>
<comment type="caution">
    <text evidence="2">The sequence shown here is derived from an EMBL/GenBank/DDBJ whole genome shotgun (WGS) entry which is preliminary data.</text>
</comment>
<evidence type="ECO:0000313" key="3">
    <source>
        <dbReference type="Proteomes" id="UP001430149"/>
    </source>
</evidence>
<protein>
    <recommendedName>
        <fullName evidence="4">Antitoxin Xre/MbcA/ParS-like toxin-binding domain-containing protein</fullName>
    </recommendedName>
</protein>
<keyword evidence="3" id="KW-1185">Reference proteome</keyword>
<feature type="compositionally biased region" description="Polar residues" evidence="1">
    <location>
        <begin position="1"/>
        <end position="15"/>
    </location>
</feature>
<gene>
    <name evidence="2" type="ORF">ISP19_01155</name>
</gene>
<dbReference type="Proteomes" id="UP001430149">
    <property type="component" value="Unassembled WGS sequence"/>
</dbReference>
<accession>A0ABS2JZR4</accession>
<feature type="region of interest" description="Disordered" evidence="1">
    <location>
        <begin position="1"/>
        <end position="23"/>
    </location>
</feature>
<dbReference type="RefSeq" id="WP_204678740.1">
    <property type="nucleotide sequence ID" value="NZ_BSNR01000009.1"/>
</dbReference>
<evidence type="ECO:0008006" key="4">
    <source>
        <dbReference type="Google" id="ProtNLM"/>
    </source>
</evidence>